<gene>
    <name evidence="2" type="ORF">CF651_28135</name>
</gene>
<dbReference type="Gene3D" id="3.90.180.10">
    <property type="entry name" value="Medium-chain alcohol dehydrogenases, catalytic domain"/>
    <property type="match status" value="1"/>
</dbReference>
<evidence type="ECO:0000313" key="2">
    <source>
        <dbReference type="EMBL" id="OXM82886.1"/>
    </source>
</evidence>
<dbReference type="Pfam" id="PF00107">
    <property type="entry name" value="ADH_zinc_N"/>
    <property type="match status" value="1"/>
</dbReference>
<dbReference type="RefSeq" id="WP_094018189.1">
    <property type="nucleotide sequence ID" value="NZ_NMQW01000053.1"/>
</dbReference>
<dbReference type="Proteomes" id="UP000215509">
    <property type="component" value="Unassembled WGS sequence"/>
</dbReference>
<name>A0A229UHL8_9BACL</name>
<reference evidence="2 3" key="1">
    <citation type="submission" date="2017-07" db="EMBL/GenBank/DDBJ databases">
        <title>Genome sequencing and assembly of Paenibacillus rigui.</title>
        <authorList>
            <person name="Mayilraj S."/>
        </authorList>
    </citation>
    <scope>NUCLEOTIDE SEQUENCE [LARGE SCALE GENOMIC DNA]</scope>
    <source>
        <strain evidence="2 3">JCM 16352</strain>
    </source>
</reference>
<protein>
    <submittedName>
        <fullName evidence="2">Alcohol dehydrogenase</fullName>
    </submittedName>
</protein>
<dbReference type="InterPro" id="IPR011032">
    <property type="entry name" value="GroES-like_sf"/>
</dbReference>
<sequence length="329" mass="34840">MKSIVIDQPGGPASLKWCEKPDLQPTPGLLTIDVAYAGVGYFEVLLSRGEFMSDFPMPITPGLEVSGYVRAIGEGVKGFYVGQPVASMTLLDFNGFASMANVRPELTVPLDQLGMELDLATAAASIVNLTTAYLAIKDVYRMRTGDNVLVHAAVGGLGGFLGQIAKRLGAGKVLGTVGNAEKAKLAASFGYDELFVRTDFVERTLKATGQKGVHAVFDPVGGSMRKQSLEALRPLGQLVVVGNASGEQDVAHSFNQIWFSNKQSAGFSLGGYAVSNPAETGKAAREALSMLARKEIHAEIHGVYPLEKAAEALALLEQKNTVGKLVLQV</sequence>
<feature type="domain" description="Enoyl reductase (ER)" evidence="1">
    <location>
        <begin position="10"/>
        <end position="327"/>
    </location>
</feature>
<comment type="caution">
    <text evidence="2">The sequence shown here is derived from an EMBL/GenBank/DDBJ whole genome shotgun (WGS) entry which is preliminary data.</text>
</comment>
<accession>A0A229UHL8</accession>
<dbReference type="InterPro" id="IPR051397">
    <property type="entry name" value="Zn-ADH-like_protein"/>
</dbReference>
<dbReference type="Gene3D" id="3.40.50.720">
    <property type="entry name" value="NAD(P)-binding Rossmann-like Domain"/>
    <property type="match status" value="1"/>
</dbReference>
<dbReference type="InterPro" id="IPR013154">
    <property type="entry name" value="ADH-like_N"/>
</dbReference>
<dbReference type="PANTHER" id="PTHR43677:SF4">
    <property type="entry name" value="QUINONE OXIDOREDUCTASE-LIKE PROTEIN 2"/>
    <property type="match status" value="1"/>
</dbReference>
<dbReference type="EMBL" id="NMQW01000053">
    <property type="protein sequence ID" value="OXM82886.1"/>
    <property type="molecule type" value="Genomic_DNA"/>
</dbReference>
<dbReference type="InterPro" id="IPR020843">
    <property type="entry name" value="ER"/>
</dbReference>
<dbReference type="InterPro" id="IPR036291">
    <property type="entry name" value="NAD(P)-bd_dom_sf"/>
</dbReference>
<organism evidence="2 3">
    <name type="scientific">Paenibacillus rigui</name>
    <dbReference type="NCBI Taxonomy" id="554312"/>
    <lineage>
        <taxon>Bacteria</taxon>
        <taxon>Bacillati</taxon>
        <taxon>Bacillota</taxon>
        <taxon>Bacilli</taxon>
        <taxon>Bacillales</taxon>
        <taxon>Paenibacillaceae</taxon>
        <taxon>Paenibacillus</taxon>
    </lineage>
</organism>
<keyword evidence="3" id="KW-1185">Reference proteome</keyword>
<dbReference type="OrthoDB" id="9787435at2"/>
<dbReference type="SUPFAM" id="SSF51735">
    <property type="entry name" value="NAD(P)-binding Rossmann-fold domains"/>
    <property type="match status" value="1"/>
</dbReference>
<dbReference type="AlphaFoldDB" id="A0A229UHL8"/>
<dbReference type="PANTHER" id="PTHR43677">
    <property type="entry name" value="SHORT-CHAIN DEHYDROGENASE/REDUCTASE"/>
    <property type="match status" value="1"/>
</dbReference>
<dbReference type="InterPro" id="IPR013149">
    <property type="entry name" value="ADH-like_C"/>
</dbReference>
<evidence type="ECO:0000259" key="1">
    <source>
        <dbReference type="SMART" id="SM00829"/>
    </source>
</evidence>
<dbReference type="SMART" id="SM00829">
    <property type="entry name" value="PKS_ER"/>
    <property type="match status" value="1"/>
</dbReference>
<dbReference type="Pfam" id="PF08240">
    <property type="entry name" value="ADH_N"/>
    <property type="match status" value="1"/>
</dbReference>
<dbReference type="GO" id="GO:0016491">
    <property type="term" value="F:oxidoreductase activity"/>
    <property type="evidence" value="ECO:0007669"/>
    <property type="project" value="InterPro"/>
</dbReference>
<dbReference type="SUPFAM" id="SSF50129">
    <property type="entry name" value="GroES-like"/>
    <property type="match status" value="1"/>
</dbReference>
<evidence type="ECO:0000313" key="3">
    <source>
        <dbReference type="Proteomes" id="UP000215509"/>
    </source>
</evidence>
<proteinExistence type="predicted"/>